<dbReference type="GO" id="GO:0008234">
    <property type="term" value="F:cysteine-type peptidase activity"/>
    <property type="evidence" value="ECO:0007669"/>
    <property type="project" value="InterPro"/>
</dbReference>
<dbReference type="GO" id="GO:0006508">
    <property type="term" value="P:proteolysis"/>
    <property type="evidence" value="ECO:0007669"/>
    <property type="project" value="InterPro"/>
</dbReference>
<gene>
    <name evidence="3" type="ORF">L195_g016063</name>
</gene>
<feature type="compositionally biased region" description="Acidic residues" evidence="1">
    <location>
        <begin position="18"/>
        <end position="28"/>
    </location>
</feature>
<protein>
    <submittedName>
        <fullName evidence="3">Cathepsin b-like protein</fullName>
    </submittedName>
</protein>
<dbReference type="InterPro" id="IPR038765">
    <property type="entry name" value="Papain-like_cys_pep_sf"/>
</dbReference>
<evidence type="ECO:0000313" key="4">
    <source>
        <dbReference type="Proteomes" id="UP000236291"/>
    </source>
</evidence>
<dbReference type="AlphaFoldDB" id="A0A2K3MQ62"/>
<evidence type="ECO:0000256" key="1">
    <source>
        <dbReference type="SAM" id="MobiDB-lite"/>
    </source>
</evidence>
<dbReference type="Proteomes" id="UP000236291">
    <property type="component" value="Unassembled WGS sequence"/>
</dbReference>
<reference evidence="3 4" key="2">
    <citation type="journal article" date="2017" name="Front. Plant Sci.">
        <title>Gene Classification and Mining of Molecular Markers Useful in Red Clover (Trifolium pratense) Breeding.</title>
        <authorList>
            <person name="Istvanek J."/>
            <person name="Dluhosova J."/>
            <person name="Dluhos P."/>
            <person name="Patkova L."/>
            <person name="Nedelnik J."/>
            <person name="Repkova J."/>
        </authorList>
    </citation>
    <scope>NUCLEOTIDE SEQUENCE [LARGE SCALE GENOMIC DNA]</scope>
    <source>
        <strain evidence="4">cv. Tatra</strain>
        <tissue evidence="3">Young leaves</tissue>
    </source>
</reference>
<name>A0A2K3MQ62_TRIPR</name>
<comment type="caution">
    <text evidence="3">The sequence shown here is derived from an EMBL/GenBank/DDBJ whole genome shotgun (WGS) entry which is preliminary data.</text>
</comment>
<dbReference type="SUPFAM" id="SSF54001">
    <property type="entry name" value="Cysteine proteinases"/>
    <property type="match status" value="1"/>
</dbReference>
<dbReference type="Pfam" id="PF00112">
    <property type="entry name" value="Peptidase_C1"/>
    <property type="match status" value="1"/>
</dbReference>
<dbReference type="InterPro" id="IPR000668">
    <property type="entry name" value="Peptidase_C1A_C"/>
</dbReference>
<proteinExistence type="predicted"/>
<sequence length="151" mass="17317">MDIREINPLYKRKFGQNELEEDAQEDDDADKHAKSRVAVPPRPLAERRNDVWLRIVTSRLVELDNLEEHVRTIEPVIAVIDWIEEMDDLGAEDVIYTGPVDASAFDVAEGHSVLVMGFGPDYWLVRNSHGRDWGNAEYASSLEQWYMVGFS</sequence>
<dbReference type="Gene3D" id="3.90.70.10">
    <property type="entry name" value="Cysteine proteinases"/>
    <property type="match status" value="1"/>
</dbReference>
<feature type="region of interest" description="Disordered" evidence="1">
    <location>
        <begin position="15"/>
        <end position="40"/>
    </location>
</feature>
<evidence type="ECO:0000313" key="3">
    <source>
        <dbReference type="EMBL" id="PNX92917.1"/>
    </source>
</evidence>
<accession>A0A2K3MQ62</accession>
<feature type="domain" description="Peptidase C1A papain C-terminal" evidence="2">
    <location>
        <begin position="63"/>
        <end position="140"/>
    </location>
</feature>
<dbReference type="EMBL" id="ASHM01011027">
    <property type="protein sequence ID" value="PNX92917.1"/>
    <property type="molecule type" value="Genomic_DNA"/>
</dbReference>
<reference evidence="3 4" key="1">
    <citation type="journal article" date="2014" name="Am. J. Bot.">
        <title>Genome assembly and annotation for red clover (Trifolium pratense; Fabaceae).</title>
        <authorList>
            <person name="Istvanek J."/>
            <person name="Jaros M."/>
            <person name="Krenek A."/>
            <person name="Repkova J."/>
        </authorList>
    </citation>
    <scope>NUCLEOTIDE SEQUENCE [LARGE SCALE GENOMIC DNA]</scope>
    <source>
        <strain evidence="4">cv. Tatra</strain>
        <tissue evidence="3">Young leaves</tissue>
    </source>
</reference>
<evidence type="ECO:0000259" key="2">
    <source>
        <dbReference type="Pfam" id="PF00112"/>
    </source>
</evidence>
<organism evidence="3 4">
    <name type="scientific">Trifolium pratense</name>
    <name type="common">Red clover</name>
    <dbReference type="NCBI Taxonomy" id="57577"/>
    <lineage>
        <taxon>Eukaryota</taxon>
        <taxon>Viridiplantae</taxon>
        <taxon>Streptophyta</taxon>
        <taxon>Embryophyta</taxon>
        <taxon>Tracheophyta</taxon>
        <taxon>Spermatophyta</taxon>
        <taxon>Magnoliopsida</taxon>
        <taxon>eudicotyledons</taxon>
        <taxon>Gunneridae</taxon>
        <taxon>Pentapetalae</taxon>
        <taxon>rosids</taxon>
        <taxon>fabids</taxon>
        <taxon>Fabales</taxon>
        <taxon>Fabaceae</taxon>
        <taxon>Papilionoideae</taxon>
        <taxon>50 kb inversion clade</taxon>
        <taxon>NPAAA clade</taxon>
        <taxon>Hologalegina</taxon>
        <taxon>IRL clade</taxon>
        <taxon>Trifolieae</taxon>
        <taxon>Trifolium</taxon>
    </lineage>
</organism>